<reference evidence="11 12" key="1">
    <citation type="submission" date="2024-07" db="EMBL/GenBank/DDBJ databases">
        <title>Section-level genome sequencing and comparative genomics of Aspergillus sections Usti and Cavernicolus.</title>
        <authorList>
            <consortium name="Lawrence Berkeley National Laboratory"/>
            <person name="Nybo J.L."/>
            <person name="Vesth T.C."/>
            <person name="Theobald S."/>
            <person name="Frisvad J.C."/>
            <person name="Larsen T.O."/>
            <person name="Kjaerboelling I."/>
            <person name="Rothschild-Mancinelli K."/>
            <person name="Lyhne E.K."/>
            <person name="Kogle M.E."/>
            <person name="Barry K."/>
            <person name="Clum A."/>
            <person name="Na H."/>
            <person name="Ledsgaard L."/>
            <person name="Lin J."/>
            <person name="Lipzen A."/>
            <person name="Kuo A."/>
            <person name="Riley R."/>
            <person name="Mondo S."/>
            <person name="Labutti K."/>
            <person name="Haridas S."/>
            <person name="Pangalinan J."/>
            <person name="Salamov A.A."/>
            <person name="Simmons B.A."/>
            <person name="Magnuson J.K."/>
            <person name="Chen J."/>
            <person name="Drula E."/>
            <person name="Henrissat B."/>
            <person name="Wiebenga A."/>
            <person name="Lubbers R.J."/>
            <person name="Gomes A.C."/>
            <person name="Makela M.R."/>
            <person name="Stajich J."/>
            <person name="Grigoriev I.V."/>
            <person name="Mortensen U.H."/>
            <person name="De Vries R.P."/>
            <person name="Baker S.E."/>
            <person name="Andersen M.R."/>
        </authorList>
    </citation>
    <scope>NUCLEOTIDE SEQUENCE [LARGE SCALE GENOMIC DNA]</scope>
    <source>
        <strain evidence="11 12">CBS 123904</strain>
    </source>
</reference>
<comment type="similarity">
    <text evidence="2">Belongs to the Clp1 family. NOL9/GRC3 subfamily.</text>
</comment>
<feature type="compositionally biased region" description="Polar residues" evidence="9">
    <location>
        <begin position="642"/>
        <end position="654"/>
    </location>
</feature>
<keyword evidence="5" id="KW-0808">Transferase</keyword>
<dbReference type="InterPro" id="IPR027417">
    <property type="entry name" value="P-loop_NTPase"/>
</dbReference>
<dbReference type="PANTHER" id="PTHR12755">
    <property type="entry name" value="CLEAVAGE/POLYADENYLATION FACTOR IA SUBUNIT CLP1P"/>
    <property type="match status" value="1"/>
</dbReference>
<accession>A0ABR4KBD4</accession>
<gene>
    <name evidence="11" type="ORF">BJY01DRAFT_143487</name>
</gene>
<keyword evidence="6" id="KW-0547">Nucleotide-binding</keyword>
<evidence type="ECO:0000313" key="11">
    <source>
        <dbReference type="EMBL" id="KAL2849461.1"/>
    </source>
</evidence>
<dbReference type="Pfam" id="PF16575">
    <property type="entry name" value="CLP1_P"/>
    <property type="match status" value="1"/>
</dbReference>
<feature type="region of interest" description="Disordered" evidence="9">
    <location>
        <begin position="746"/>
        <end position="769"/>
    </location>
</feature>
<evidence type="ECO:0000256" key="9">
    <source>
        <dbReference type="SAM" id="MobiDB-lite"/>
    </source>
</evidence>
<sequence>MMKRKAEKQQTAAPVSAFAARKARLQQTQTVVATEKTTHTAFTTEPPSKRPRRSLEETRPQSRSEEKKVAKRGIVKTGKVTRTTFENGTKAHNRKAEDVAGGEDDDQSSSDESGEDMLEENAAVLAVPGAEDGYESPADTPALTMEFPLSKTRLNKNNIVYSDEDKLCVRIREKMSIALIGHYDLWVKRGVVSLMGAKLHPSPRVYRVYAPSTHSLPVIKCVSGVEGAAEIEFKSCHSGIYRLRDLSHLYQRVWNGANSPADKLSLKQVEQRTRRTFSVLHTSADDPLKRHLRPLHLEKQWSATMKTLSQRAGRLQVLVCGPKSSGKSTFSRYLLNHLLSPAPRTETNYYNTDGVAFLDLDPGQPEFSPMGQVYLAHLRSPVFGPQFTHPSLNNDRDGAIIRAHHIGATSPKEDPDHYVLAATNLMKHYRALLATYPQCPLIINYPGWIFGLGLEVATYLVRSLGLSDVVYMSEKGPMEVVEPLHQAASTARIPLTILPSQPTEFVSRSSAQLRSMQMQSYFHMSQPKELNQPCWLEKPVFKTRPFHVRYAGPDQGIHGIMVLGSQLCPDLLSDSLEGSVVGIVAVESPNALPTPHPIQLPLSTEENEPTSGDGDGDGPHNDADIEMTSSADDPSHSSSQSTIPTLASLTTPTKENLPYLLPPPETGTSTPLHPSYSTSLGLALIHSINPENSTIALSTPIPPSRLRQSLEQGHALVLVRGLVDNPNWAVAEEYVSAKAAERRARRALKSQAGDGKGEDGDGEDEKGTRVRLESALARAKERVRRAKNVPFMTVVEDHGRRRQDEVERERGGGGLWKLRKKAIVEEESEVGY</sequence>
<organism evidence="11 12">
    <name type="scientific">Aspergillus pseudoustus</name>
    <dbReference type="NCBI Taxonomy" id="1810923"/>
    <lineage>
        <taxon>Eukaryota</taxon>
        <taxon>Fungi</taxon>
        <taxon>Dikarya</taxon>
        <taxon>Ascomycota</taxon>
        <taxon>Pezizomycotina</taxon>
        <taxon>Eurotiomycetes</taxon>
        <taxon>Eurotiomycetidae</taxon>
        <taxon>Eurotiales</taxon>
        <taxon>Aspergillaceae</taxon>
        <taxon>Aspergillus</taxon>
        <taxon>Aspergillus subgen. Nidulantes</taxon>
    </lineage>
</organism>
<dbReference type="EMBL" id="JBFXLU010000043">
    <property type="protein sequence ID" value="KAL2849461.1"/>
    <property type="molecule type" value="Genomic_DNA"/>
</dbReference>
<feature type="compositionally biased region" description="Basic and acidic residues" evidence="9">
    <location>
        <begin position="755"/>
        <end position="769"/>
    </location>
</feature>
<keyword evidence="8" id="KW-0067">ATP-binding</keyword>
<evidence type="ECO:0000256" key="2">
    <source>
        <dbReference type="ARBA" id="ARBA00011003"/>
    </source>
</evidence>
<comment type="caution">
    <text evidence="11">The sequence shown here is derived from an EMBL/GenBank/DDBJ whole genome shotgun (WGS) entry which is preliminary data.</text>
</comment>
<evidence type="ECO:0000256" key="1">
    <source>
        <dbReference type="ARBA" id="ARBA00003798"/>
    </source>
</evidence>
<dbReference type="InterPro" id="IPR045116">
    <property type="entry name" value="Clp1/Grc3"/>
</dbReference>
<feature type="compositionally biased region" description="Acidic residues" evidence="9">
    <location>
        <begin position="100"/>
        <end position="117"/>
    </location>
</feature>
<dbReference type="Proteomes" id="UP001610446">
    <property type="component" value="Unassembled WGS sequence"/>
</dbReference>
<feature type="compositionally biased region" description="Basic and acidic residues" evidence="9">
    <location>
        <begin position="53"/>
        <end position="68"/>
    </location>
</feature>
<feature type="region of interest" description="Disordered" evidence="9">
    <location>
        <begin position="590"/>
        <end position="674"/>
    </location>
</feature>
<feature type="compositionally biased region" description="Low complexity" evidence="9">
    <location>
        <begin position="33"/>
        <end position="45"/>
    </location>
</feature>
<comment type="function">
    <text evidence="1">Polynucleotide 5'-kinase involved in rRNA processing.</text>
</comment>
<evidence type="ECO:0000256" key="4">
    <source>
        <dbReference type="ARBA" id="ARBA00019824"/>
    </source>
</evidence>
<evidence type="ECO:0000256" key="6">
    <source>
        <dbReference type="ARBA" id="ARBA00022741"/>
    </source>
</evidence>
<proteinExistence type="inferred from homology"/>
<dbReference type="PANTHER" id="PTHR12755:SF3">
    <property type="entry name" value="POLYNUCLEOTIDE 5'-HYDROXYL-KINASE NOL9"/>
    <property type="match status" value="1"/>
</dbReference>
<keyword evidence="7" id="KW-0418">Kinase</keyword>
<evidence type="ECO:0000256" key="7">
    <source>
        <dbReference type="ARBA" id="ARBA00022777"/>
    </source>
</evidence>
<evidence type="ECO:0000256" key="5">
    <source>
        <dbReference type="ARBA" id="ARBA00022679"/>
    </source>
</evidence>
<feature type="region of interest" description="Disordered" evidence="9">
    <location>
        <begin position="1"/>
        <end position="117"/>
    </location>
</feature>
<protein>
    <recommendedName>
        <fullName evidence="4">Polynucleotide 5'-hydroxyl-kinase GRC3</fullName>
    </recommendedName>
    <alternativeName>
        <fullName evidence="3">Polynucleotide 5'-hydroxyl-kinase grc3</fullName>
    </alternativeName>
</protein>
<feature type="compositionally biased region" description="Low complexity" evidence="9">
    <location>
        <begin position="629"/>
        <end position="641"/>
    </location>
</feature>
<keyword evidence="12" id="KW-1185">Reference proteome</keyword>
<evidence type="ECO:0000313" key="12">
    <source>
        <dbReference type="Proteomes" id="UP001610446"/>
    </source>
</evidence>
<feature type="domain" description="Clp1 P-loop" evidence="10">
    <location>
        <begin position="321"/>
        <end position="523"/>
    </location>
</feature>
<dbReference type="Gene3D" id="3.40.50.300">
    <property type="entry name" value="P-loop containing nucleotide triphosphate hydrolases"/>
    <property type="match status" value="1"/>
</dbReference>
<evidence type="ECO:0000256" key="3">
    <source>
        <dbReference type="ARBA" id="ARBA00018706"/>
    </source>
</evidence>
<evidence type="ECO:0000259" key="10">
    <source>
        <dbReference type="Pfam" id="PF16575"/>
    </source>
</evidence>
<name>A0ABR4KBD4_9EURO</name>
<dbReference type="InterPro" id="IPR032319">
    <property type="entry name" value="CLP1_P"/>
</dbReference>
<evidence type="ECO:0000256" key="8">
    <source>
        <dbReference type="ARBA" id="ARBA00022840"/>
    </source>
</evidence>